<dbReference type="PANTHER" id="PTHR43289:SF6">
    <property type="entry name" value="SERINE_THREONINE-PROTEIN KINASE NEKL-3"/>
    <property type="match status" value="1"/>
</dbReference>
<keyword evidence="2" id="KW-0547">Nucleotide-binding</keyword>
<dbReference type="PROSITE" id="PS50011">
    <property type="entry name" value="PROTEIN_KINASE_DOM"/>
    <property type="match status" value="1"/>
</dbReference>
<name>A0A941W075_9BACT</name>
<dbReference type="EMBL" id="JAANXD010000025">
    <property type="protein sequence ID" value="MBS1257442.1"/>
    <property type="molecule type" value="Genomic_DNA"/>
</dbReference>
<feature type="domain" description="Protein kinase" evidence="5">
    <location>
        <begin position="1"/>
        <end position="270"/>
    </location>
</feature>
<evidence type="ECO:0000313" key="6">
    <source>
        <dbReference type="EMBL" id="MBS1257442.1"/>
    </source>
</evidence>
<dbReference type="Gene3D" id="1.10.510.10">
    <property type="entry name" value="Transferase(Phosphotransferase) domain 1"/>
    <property type="match status" value="1"/>
</dbReference>
<dbReference type="InterPro" id="IPR011009">
    <property type="entry name" value="Kinase-like_dom_sf"/>
</dbReference>
<comment type="caution">
    <text evidence="6">The sequence shown here is derived from an EMBL/GenBank/DDBJ whole genome shotgun (WGS) entry which is preliminary data.</text>
</comment>
<evidence type="ECO:0000259" key="5">
    <source>
        <dbReference type="PROSITE" id="PS50011"/>
    </source>
</evidence>
<evidence type="ECO:0000256" key="4">
    <source>
        <dbReference type="ARBA" id="ARBA00022840"/>
    </source>
</evidence>
<gene>
    <name evidence="6" type="ORF">MAG551_00486</name>
</gene>
<organism evidence="6 7">
    <name type="scientific">Candidatus Scalindua arabica</name>
    <dbReference type="NCBI Taxonomy" id="1127984"/>
    <lineage>
        <taxon>Bacteria</taxon>
        <taxon>Pseudomonadati</taxon>
        <taxon>Planctomycetota</taxon>
        <taxon>Candidatus Brocadiia</taxon>
        <taxon>Candidatus Brocadiales</taxon>
        <taxon>Candidatus Scalinduaceae</taxon>
        <taxon>Candidatus Scalindua</taxon>
    </lineage>
</organism>
<accession>A0A941W075</accession>
<dbReference type="InterPro" id="IPR000719">
    <property type="entry name" value="Prot_kinase_dom"/>
</dbReference>
<evidence type="ECO:0000256" key="3">
    <source>
        <dbReference type="ARBA" id="ARBA00022777"/>
    </source>
</evidence>
<proteinExistence type="predicted"/>
<dbReference type="GO" id="GO:0004674">
    <property type="term" value="F:protein serine/threonine kinase activity"/>
    <property type="evidence" value="ECO:0007669"/>
    <property type="project" value="TreeGrafter"/>
</dbReference>
<evidence type="ECO:0000256" key="2">
    <source>
        <dbReference type="ARBA" id="ARBA00022741"/>
    </source>
</evidence>
<dbReference type="SUPFAM" id="SSF56112">
    <property type="entry name" value="Protein kinase-like (PK-like)"/>
    <property type="match status" value="1"/>
</dbReference>
<evidence type="ECO:0000256" key="1">
    <source>
        <dbReference type="ARBA" id="ARBA00022679"/>
    </source>
</evidence>
<dbReference type="AlphaFoldDB" id="A0A941W075"/>
<reference evidence="6" key="1">
    <citation type="journal article" date="2021" name="ISME J.">
        <title>Fine-scale metabolic discontinuity in a stratified prokaryote microbiome of a Red Sea deep halocline.</title>
        <authorList>
            <person name="Michoud G."/>
            <person name="Ngugi D.K."/>
            <person name="Barozzi A."/>
            <person name="Merlino G."/>
            <person name="Calleja M.L."/>
            <person name="Delgado-Huertas A."/>
            <person name="Moran X.A.G."/>
            <person name="Daffonchio D."/>
        </authorList>
    </citation>
    <scope>NUCLEOTIDE SEQUENCE</scope>
    <source>
        <strain evidence="6">SuakinDeep_MAG55_1</strain>
    </source>
</reference>
<evidence type="ECO:0000313" key="7">
    <source>
        <dbReference type="Proteomes" id="UP000722750"/>
    </source>
</evidence>
<sequence>MYKIKDYKFGSFKVNADLHKSNYAVLEDDQPLGIKYNPHLDFEDEFFILQGLDHKQVPKVYDYGNDTLYKDEKYVLKQHFIVLDHTSNTELVSYFKEKTSQDFSGQIENIIKCFISACDPLDYLHSKNYLHCDLKPGHLMLNPDTCTVYLIDYELAIRKAGLLKGISQDYASPEQMSLLKDLRNPPEGVPLEAIAFFLSLNDQSDIYSLGAVMYETVTNKKWKETKLPPRKVNKSVPQKLEDVMMATLEEDPANRVSTAKQLKQLLENLI</sequence>
<dbReference type="Pfam" id="PF00069">
    <property type="entry name" value="Pkinase"/>
    <property type="match status" value="1"/>
</dbReference>
<dbReference type="SMART" id="SM00220">
    <property type="entry name" value="S_TKc"/>
    <property type="match status" value="1"/>
</dbReference>
<keyword evidence="1" id="KW-0808">Transferase</keyword>
<keyword evidence="4" id="KW-0067">ATP-binding</keyword>
<dbReference type="Proteomes" id="UP000722750">
    <property type="component" value="Unassembled WGS sequence"/>
</dbReference>
<protein>
    <submittedName>
        <fullName evidence="6">Serine/threonine-protein kinase PknB</fullName>
    </submittedName>
</protein>
<dbReference type="PANTHER" id="PTHR43289">
    <property type="entry name" value="MITOGEN-ACTIVATED PROTEIN KINASE KINASE KINASE 20-RELATED"/>
    <property type="match status" value="1"/>
</dbReference>
<dbReference type="GO" id="GO:0005524">
    <property type="term" value="F:ATP binding"/>
    <property type="evidence" value="ECO:0007669"/>
    <property type="project" value="UniProtKB-KW"/>
</dbReference>
<keyword evidence="3 6" id="KW-0418">Kinase</keyword>